<keyword evidence="3" id="KW-0732">Signal</keyword>
<evidence type="ECO:0000313" key="6">
    <source>
        <dbReference type="Proteomes" id="UP000192927"/>
    </source>
</evidence>
<feature type="transmembrane region" description="Helical" evidence="2">
    <location>
        <begin position="308"/>
        <end position="329"/>
    </location>
</feature>
<feature type="compositionally biased region" description="Basic residues" evidence="1">
    <location>
        <begin position="274"/>
        <end position="290"/>
    </location>
</feature>
<keyword evidence="2" id="KW-0472">Membrane</keyword>
<keyword evidence="2" id="KW-0812">Transmembrane</keyword>
<dbReference type="PANTHER" id="PTHR40622:SF1">
    <property type="match status" value="1"/>
</dbReference>
<evidence type="ECO:0000256" key="3">
    <source>
        <dbReference type="SAM" id="SignalP"/>
    </source>
</evidence>
<feature type="region of interest" description="Disordered" evidence="1">
    <location>
        <begin position="253"/>
        <end position="290"/>
    </location>
</feature>
<evidence type="ECO:0000259" key="4">
    <source>
        <dbReference type="Pfam" id="PF24854"/>
    </source>
</evidence>
<protein>
    <recommendedName>
        <fullName evidence="4">DUF7728 domain-containing protein</fullName>
    </recommendedName>
</protein>
<name>A0A1W5CV92_9LECA</name>
<organism evidence="5 6">
    <name type="scientific">Lasallia pustulata</name>
    <dbReference type="NCBI Taxonomy" id="136370"/>
    <lineage>
        <taxon>Eukaryota</taxon>
        <taxon>Fungi</taxon>
        <taxon>Dikarya</taxon>
        <taxon>Ascomycota</taxon>
        <taxon>Pezizomycotina</taxon>
        <taxon>Lecanoromycetes</taxon>
        <taxon>OSLEUM clade</taxon>
        <taxon>Umbilicariomycetidae</taxon>
        <taxon>Umbilicariales</taxon>
        <taxon>Umbilicariaceae</taxon>
        <taxon>Lasallia</taxon>
    </lineage>
</organism>
<dbReference type="EMBL" id="FWEW01000417">
    <property type="protein sequence ID" value="SLM34794.1"/>
    <property type="molecule type" value="Genomic_DNA"/>
</dbReference>
<evidence type="ECO:0000313" key="5">
    <source>
        <dbReference type="EMBL" id="SLM34794.1"/>
    </source>
</evidence>
<evidence type="ECO:0000256" key="2">
    <source>
        <dbReference type="SAM" id="Phobius"/>
    </source>
</evidence>
<accession>A0A1W5CV92</accession>
<dbReference type="Proteomes" id="UP000192927">
    <property type="component" value="Unassembled WGS sequence"/>
</dbReference>
<proteinExistence type="predicted"/>
<feature type="chain" id="PRO_5013252691" description="DUF7728 domain-containing protein" evidence="3">
    <location>
        <begin position="19"/>
        <end position="386"/>
    </location>
</feature>
<sequence>MLIVSLLTTSALAFTASAFLIPAEVANKDAEVNTYTPGLTHGVDLKNTVELPCPNCPYALASERNGKHEWINGVPNMLMLSLATEGSRVMLNNVTIIPFTRDVTAVPTAKQLKLGRNANELAALDEKIGKGYEGELTLSYSCEFVRGYNLEDPNVMVSETKFQVLAIDGELVEVPVLNIQLHIWKPNTTFSIASLSLGPSTISDGGKHCTTLFCRVVADMMSKVRAAKSKAVHLGQKIKACLCKLRLPAGFAKHPPTPPGTDAAEHPHGPQHLGSHHHVGPGPHPHHRHHRHGLHRLLHGIKRVFKHFVLPALVGVAAGMAACAVGMLVGQTAMFLWTKARGTGAHGKVEQAPEYEKEGLVTAAGLPKYEEVETGVIVEDEKNEVV</sequence>
<evidence type="ECO:0000256" key="1">
    <source>
        <dbReference type="SAM" id="MobiDB-lite"/>
    </source>
</evidence>
<keyword evidence="6" id="KW-1185">Reference proteome</keyword>
<dbReference type="PANTHER" id="PTHR40622">
    <property type="match status" value="1"/>
</dbReference>
<dbReference type="AlphaFoldDB" id="A0A1W5CV92"/>
<feature type="domain" description="DUF7728" evidence="4">
    <location>
        <begin position="47"/>
        <end position="174"/>
    </location>
</feature>
<dbReference type="Pfam" id="PF24854">
    <property type="entry name" value="DUF7728"/>
    <property type="match status" value="1"/>
</dbReference>
<keyword evidence="2" id="KW-1133">Transmembrane helix</keyword>
<reference evidence="6" key="1">
    <citation type="submission" date="2017-03" db="EMBL/GenBank/DDBJ databases">
        <authorList>
            <person name="Sharma R."/>
            <person name="Thines M."/>
        </authorList>
    </citation>
    <scope>NUCLEOTIDE SEQUENCE [LARGE SCALE GENOMIC DNA]</scope>
</reference>
<dbReference type="InterPro" id="IPR056145">
    <property type="entry name" value="DUF7728"/>
</dbReference>
<feature type="signal peptide" evidence="3">
    <location>
        <begin position="1"/>
        <end position="18"/>
    </location>
</feature>